<accession>A0AAW7JTB2</accession>
<sequence>MEQKPDAAISMRSSDMSRVAGEECLQQAGQDDGELSVEERERRRARNEMICAMDDALADIRQRSYEGKLTRSSRWKKMAFQPKGMDARAFEEQMLLYIEQHDHADYAPAIGKLTAPRPLKVQLGDRQITDEEELPDLDVSDIVLIYGKKGIYLYSKALMSHSYAHALYQTAEDSDIATFVDVVRSESRIYPRPVAADIFMNVPYLWPVSKTLDVYEQVKSSGAFADICMTRTSRGEAYFYSNLYLSDAQGKALAEWYGVERGMNP</sequence>
<reference evidence="2" key="1">
    <citation type="submission" date="2023-06" db="EMBL/GenBank/DDBJ databases">
        <authorList>
            <person name="Zeman M."/>
            <person name="Kubasova T."/>
            <person name="Jahodarova E."/>
            <person name="Nykrynova M."/>
            <person name="Rychlik I."/>
        </authorList>
    </citation>
    <scope>NUCLEOTIDE SEQUENCE</scope>
    <source>
        <strain evidence="2">15_COKtk</strain>
    </source>
</reference>
<dbReference type="RefSeq" id="WP_289826836.1">
    <property type="nucleotide sequence ID" value="NZ_JAUEIR010000003.1"/>
</dbReference>
<name>A0AAW7JTB2_9ACTN</name>
<protein>
    <submittedName>
        <fullName evidence="2">Uncharacterized protein</fullName>
    </submittedName>
</protein>
<dbReference type="EMBL" id="JAUEIR010000003">
    <property type="protein sequence ID" value="MDN0068866.1"/>
    <property type="molecule type" value="Genomic_DNA"/>
</dbReference>
<reference evidence="2" key="2">
    <citation type="submission" date="2023-08" db="EMBL/GenBank/DDBJ databases">
        <title>Identification and characterization of horizontal gene transfer across gut microbiota members of farm animals based on homology search.</title>
        <authorList>
            <person name="Schwarzerova J."/>
            <person name="Nykrynova M."/>
            <person name="Jureckova K."/>
            <person name="Cejkova D."/>
            <person name="Rychlik I."/>
        </authorList>
    </citation>
    <scope>NUCLEOTIDE SEQUENCE</scope>
    <source>
        <strain evidence="2">15_COKtk</strain>
    </source>
</reference>
<evidence type="ECO:0000313" key="3">
    <source>
        <dbReference type="Proteomes" id="UP001168505"/>
    </source>
</evidence>
<dbReference type="Proteomes" id="UP001168505">
    <property type="component" value="Unassembled WGS sequence"/>
</dbReference>
<proteinExistence type="predicted"/>
<organism evidence="2 3">
    <name type="scientific">Collinsella ihumii</name>
    <dbReference type="NCBI Taxonomy" id="1720204"/>
    <lineage>
        <taxon>Bacteria</taxon>
        <taxon>Bacillati</taxon>
        <taxon>Actinomycetota</taxon>
        <taxon>Coriobacteriia</taxon>
        <taxon>Coriobacteriales</taxon>
        <taxon>Coriobacteriaceae</taxon>
        <taxon>Collinsella</taxon>
    </lineage>
</organism>
<gene>
    <name evidence="2" type="ORF">QVN40_04005</name>
</gene>
<dbReference type="AlphaFoldDB" id="A0AAW7JTB2"/>
<feature type="region of interest" description="Disordered" evidence="1">
    <location>
        <begin position="1"/>
        <end position="41"/>
    </location>
</feature>
<comment type="caution">
    <text evidence="2">The sequence shown here is derived from an EMBL/GenBank/DDBJ whole genome shotgun (WGS) entry which is preliminary data.</text>
</comment>
<evidence type="ECO:0000313" key="2">
    <source>
        <dbReference type="EMBL" id="MDN0068866.1"/>
    </source>
</evidence>
<evidence type="ECO:0000256" key="1">
    <source>
        <dbReference type="SAM" id="MobiDB-lite"/>
    </source>
</evidence>